<sequence length="45" mass="5388">MKCHLQKCAYFKRDTRRRSLCPHSFHESIHIHIHNHPFSLATISC</sequence>
<dbReference type="EMBL" id="JAMKOV010000001">
    <property type="protein sequence ID" value="KAI8044298.1"/>
    <property type="molecule type" value="Genomic_DNA"/>
</dbReference>
<evidence type="ECO:0000313" key="1">
    <source>
        <dbReference type="EMBL" id="KAI8044298.1"/>
    </source>
</evidence>
<organism evidence="1 2">
    <name type="scientific">Drosophila gunungcola</name>
    <name type="common">fruit fly</name>
    <dbReference type="NCBI Taxonomy" id="103775"/>
    <lineage>
        <taxon>Eukaryota</taxon>
        <taxon>Metazoa</taxon>
        <taxon>Ecdysozoa</taxon>
        <taxon>Arthropoda</taxon>
        <taxon>Hexapoda</taxon>
        <taxon>Insecta</taxon>
        <taxon>Pterygota</taxon>
        <taxon>Neoptera</taxon>
        <taxon>Endopterygota</taxon>
        <taxon>Diptera</taxon>
        <taxon>Brachycera</taxon>
        <taxon>Muscomorpha</taxon>
        <taxon>Ephydroidea</taxon>
        <taxon>Drosophilidae</taxon>
        <taxon>Drosophila</taxon>
        <taxon>Sophophora</taxon>
    </lineage>
</organism>
<keyword evidence="2" id="KW-1185">Reference proteome</keyword>
<protein>
    <submittedName>
        <fullName evidence="1">Uncharacterized protein</fullName>
    </submittedName>
</protein>
<evidence type="ECO:0000313" key="2">
    <source>
        <dbReference type="Proteomes" id="UP001059596"/>
    </source>
</evidence>
<comment type="caution">
    <text evidence="1">The sequence shown here is derived from an EMBL/GenBank/DDBJ whole genome shotgun (WGS) entry which is preliminary data.</text>
</comment>
<name>A0A9P9YWB2_9MUSC</name>
<proteinExistence type="predicted"/>
<accession>A0A9P9YWB2</accession>
<gene>
    <name evidence="1" type="ORF">M5D96_000449</name>
</gene>
<dbReference type="AlphaFoldDB" id="A0A9P9YWB2"/>
<reference evidence="1" key="1">
    <citation type="journal article" date="2023" name="Genome Biol. Evol.">
        <title>Long-read-based Genome Assembly of Drosophila gunungcola Reveals Fewer Chemosensory Genes in Flower-breeding Species.</title>
        <authorList>
            <person name="Negi A."/>
            <person name="Liao B.Y."/>
            <person name="Yeh S.D."/>
        </authorList>
    </citation>
    <scope>NUCLEOTIDE SEQUENCE</scope>
    <source>
        <strain evidence="1">Sukarami</strain>
    </source>
</reference>
<dbReference type="Proteomes" id="UP001059596">
    <property type="component" value="Chromosome 3R"/>
</dbReference>